<keyword evidence="2" id="KW-1185">Reference proteome</keyword>
<evidence type="ECO:0000313" key="1">
    <source>
        <dbReference type="EMBL" id="KAG9453576.1"/>
    </source>
</evidence>
<evidence type="ECO:0000313" key="2">
    <source>
        <dbReference type="Proteomes" id="UP000825729"/>
    </source>
</evidence>
<organism evidence="1 2">
    <name type="scientific">Aristolochia fimbriata</name>
    <name type="common">White veined hardy Dutchman's pipe vine</name>
    <dbReference type="NCBI Taxonomy" id="158543"/>
    <lineage>
        <taxon>Eukaryota</taxon>
        <taxon>Viridiplantae</taxon>
        <taxon>Streptophyta</taxon>
        <taxon>Embryophyta</taxon>
        <taxon>Tracheophyta</taxon>
        <taxon>Spermatophyta</taxon>
        <taxon>Magnoliopsida</taxon>
        <taxon>Magnoliidae</taxon>
        <taxon>Piperales</taxon>
        <taxon>Aristolochiaceae</taxon>
        <taxon>Aristolochia</taxon>
    </lineage>
</organism>
<protein>
    <submittedName>
        <fullName evidence="1">Uncharacterized protein</fullName>
    </submittedName>
</protein>
<gene>
    <name evidence="1" type="ORF">H6P81_006480</name>
</gene>
<reference evidence="1 2" key="1">
    <citation type="submission" date="2021-07" db="EMBL/GenBank/DDBJ databases">
        <title>The Aristolochia fimbriata genome: insights into angiosperm evolution, floral development and chemical biosynthesis.</title>
        <authorList>
            <person name="Jiao Y."/>
        </authorList>
    </citation>
    <scope>NUCLEOTIDE SEQUENCE [LARGE SCALE GENOMIC DNA]</scope>
    <source>
        <strain evidence="1">IBCAS-2021</strain>
        <tissue evidence="1">Leaf</tissue>
    </source>
</reference>
<accession>A0AAV7EYM8</accession>
<dbReference type="EMBL" id="JAINDJ010000003">
    <property type="protein sequence ID" value="KAG9453576.1"/>
    <property type="molecule type" value="Genomic_DNA"/>
</dbReference>
<sequence>MDGRGKSLRDSSKTNASLSCYTSWTINQNWKTSASVPCKTTRPISNILKTSGPLLCKASRTIPKRSKYSDSDCHSPATSRLVGIEVVAFQERKSSAEIFVDVARGQGVTGKKGRQL</sequence>
<dbReference type="Proteomes" id="UP000825729">
    <property type="component" value="Unassembled WGS sequence"/>
</dbReference>
<name>A0AAV7EYM8_ARIFI</name>
<proteinExistence type="predicted"/>
<dbReference type="AlphaFoldDB" id="A0AAV7EYM8"/>
<comment type="caution">
    <text evidence="1">The sequence shown here is derived from an EMBL/GenBank/DDBJ whole genome shotgun (WGS) entry which is preliminary data.</text>
</comment>